<dbReference type="InterPro" id="IPR002586">
    <property type="entry name" value="CobQ/CobB/MinD/ParA_Nub-bd_dom"/>
</dbReference>
<dbReference type="InterPro" id="IPR027417">
    <property type="entry name" value="P-loop_NTPase"/>
</dbReference>
<evidence type="ECO:0000259" key="1">
    <source>
        <dbReference type="Pfam" id="PF01656"/>
    </source>
</evidence>
<dbReference type="Proteomes" id="UP001553161">
    <property type="component" value="Unassembled WGS sequence"/>
</dbReference>
<comment type="caution">
    <text evidence="2">The sequence shown here is derived from an EMBL/GenBank/DDBJ whole genome shotgun (WGS) entry which is preliminary data.</text>
</comment>
<organism evidence="2 3">
    <name type="scientific">Meridianimarinicoccus marinus</name>
    <dbReference type="NCBI Taxonomy" id="3231483"/>
    <lineage>
        <taxon>Bacteria</taxon>
        <taxon>Pseudomonadati</taxon>
        <taxon>Pseudomonadota</taxon>
        <taxon>Alphaproteobacteria</taxon>
        <taxon>Rhodobacterales</taxon>
        <taxon>Paracoccaceae</taxon>
        <taxon>Meridianimarinicoccus</taxon>
    </lineage>
</organism>
<dbReference type="PANTHER" id="PTHR13696:SF96">
    <property type="entry name" value="COBQ_COBB_MIND_PARA NUCLEOTIDE BINDING DOMAIN-CONTAINING PROTEIN"/>
    <property type="match status" value="1"/>
</dbReference>
<evidence type="ECO:0000313" key="2">
    <source>
        <dbReference type="EMBL" id="MEV8465313.1"/>
    </source>
</evidence>
<dbReference type="Gene3D" id="3.40.50.300">
    <property type="entry name" value="P-loop containing nucleotide triphosphate hydrolases"/>
    <property type="match status" value="1"/>
</dbReference>
<dbReference type="RefSeq" id="WP_366190717.1">
    <property type="nucleotide sequence ID" value="NZ_JBFBVU010000001.1"/>
</dbReference>
<sequence>MKTVLIANRKGGCGKTTVAITLSAALANGGARVALADADPQKSATRWLKRRPPEAAPVTRLNWSAAKSFGTSPKKTDWLIVDAPGAMQGDGAQALVAQAHMVLIPVQPSLFDADSTRRFLNKLAETKRIRNGKVRISLVAMRLRPRTRAAARLETFFQTLGVTPLAGIGERAAYGDLAEAGLSIFDMPQAPYKPLQAQWQPLLDALG</sequence>
<feature type="domain" description="CobQ/CobB/MinD/ParA nucleotide binding" evidence="1">
    <location>
        <begin position="5"/>
        <end position="176"/>
    </location>
</feature>
<protein>
    <submittedName>
        <fullName evidence="2">ParA family protein</fullName>
    </submittedName>
</protein>
<dbReference type="Pfam" id="PF01656">
    <property type="entry name" value="CbiA"/>
    <property type="match status" value="1"/>
</dbReference>
<reference evidence="2 3" key="1">
    <citation type="submission" date="2024-07" db="EMBL/GenBank/DDBJ databases">
        <authorList>
            <person name="Kang M."/>
        </authorList>
    </citation>
    <scope>NUCLEOTIDE SEQUENCE [LARGE SCALE GENOMIC DNA]</scope>
    <source>
        <strain evidence="2 3">DFM31</strain>
    </source>
</reference>
<dbReference type="InterPro" id="IPR050678">
    <property type="entry name" value="DNA_Partitioning_ATPase"/>
</dbReference>
<dbReference type="SUPFAM" id="SSF52540">
    <property type="entry name" value="P-loop containing nucleoside triphosphate hydrolases"/>
    <property type="match status" value="1"/>
</dbReference>
<dbReference type="PIRSF" id="PIRSF009320">
    <property type="entry name" value="Nuc_binding_HP_1000"/>
    <property type="match status" value="1"/>
</dbReference>
<dbReference type="CDD" id="cd02042">
    <property type="entry name" value="ParAB_family"/>
    <property type="match status" value="1"/>
</dbReference>
<proteinExistence type="predicted"/>
<accession>A0ABV3L4J9</accession>
<name>A0ABV3L4J9_9RHOB</name>
<dbReference type="PANTHER" id="PTHR13696">
    <property type="entry name" value="P-LOOP CONTAINING NUCLEOSIDE TRIPHOSPHATE HYDROLASE"/>
    <property type="match status" value="1"/>
</dbReference>
<dbReference type="EMBL" id="JBFBVU010000001">
    <property type="protein sequence ID" value="MEV8465313.1"/>
    <property type="molecule type" value="Genomic_DNA"/>
</dbReference>
<keyword evidence="3" id="KW-1185">Reference proteome</keyword>
<evidence type="ECO:0000313" key="3">
    <source>
        <dbReference type="Proteomes" id="UP001553161"/>
    </source>
</evidence>
<gene>
    <name evidence="2" type="ORF">AB0T83_00775</name>
</gene>